<gene>
    <name evidence="3" type="ORF">DO97_06920</name>
</gene>
<dbReference type="PANTHER" id="PTHR10291:SF0">
    <property type="entry name" value="DEHYDRODOLICHYL DIPHOSPHATE SYNTHASE 2"/>
    <property type="match status" value="1"/>
</dbReference>
<feature type="binding site" evidence="2">
    <location>
        <position position="27"/>
    </location>
    <ligand>
        <name>Mg(2+)</name>
        <dbReference type="ChEBI" id="CHEBI:18420"/>
    </ligand>
</feature>
<comment type="function">
    <text evidence="2">Catalyzes the condensation of isopentenyl diphosphate (IPP) with allylic pyrophosphates generating different type of terpenoids.</text>
</comment>
<dbReference type="InterPro" id="IPR018520">
    <property type="entry name" value="UPP_synth-like_CS"/>
</dbReference>
<keyword evidence="2" id="KW-0460">Magnesium</keyword>
<dbReference type="PROSITE" id="PS01066">
    <property type="entry name" value="UPP_SYNTHASE"/>
    <property type="match status" value="1"/>
</dbReference>
<evidence type="ECO:0000313" key="4">
    <source>
        <dbReference type="Proteomes" id="UP000030170"/>
    </source>
</evidence>
<dbReference type="FunFam" id="3.40.1180.10:FF:000001">
    <property type="entry name" value="(2E,6E)-farnesyl-diphosphate-specific ditrans,polycis-undecaprenyl-diphosphate synthase"/>
    <property type="match status" value="1"/>
</dbReference>
<dbReference type="EMBL" id="JJML01000021">
    <property type="protein sequence ID" value="KGF72653.1"/>
    <property type="molecule type" value="Genomic_DNA"/>
</dbReference>
<comment type="caution">
    <text evidence="3">The sequence shown here is derived from an EMBL/GenBank/DDBJ whole genome shotgun (WGS) entry which is preliminary data.</text>
</comment>
<keyword evidence="2" id="KW-0479">Metal-binding</keyword>
<evidence type="ECO:0000256" key="1">
    <source>
        <dbReference type="ARBA" id="ARBA00022679"/>
    </source>
</evidence>
<evidence type="ECO:0000313" key="3">
    <source>
        <dbReference type="EMBL" id="KGF72653.1"/>
    </source>
</evidence>
<keyword evidence="1 2" id="KW-0808">Transferase</keyword>
<evidence type="ECO:0000256" key="2">
    <source>
        <dbReference type="HAMAP-Rule" id="MF_01139"/>
    </source>
</evidence>
<feature type="binding site" evidence="2">
    <location>
        <position position="44"/>
    </location>
    <ligand>
        <name>substrate</name>
    </ligand>
</feature>
<feature type="binding site" evidence="2">
    <location>
        <position position="214"/>
    </location>
    <ligand>
        <name>Mg(2+)</name>
        <dbReference type="ChEBI" id="CHEBI:18420"/>
    </ligand>
</feature>
<feature type="binding site" evidence="2">
    <location>
        <begin position="28"/>
        <end position="31"/>
    </location>
    <ligand>
        <name>substrate</name>
    </ligand>
</feature>
<dbReference type="AlphaFoldDB" id="A0A098TP94"/>
<dbReference type="STRING" id="1497020.DO97_06920"/>
<dbReference type="InterPro" id="IPR036424">
    <property type="entry name" value="UPP_synth-like_sf"/>
</dbReference>
<dbReference type="GO" id="GO:0016094">
    <property type="term" value="P:polyprenol biosynthetic process"/>
    <property type="evidence" value="ECO:0007669"/>
    <property type="project" value="TreeGrafter"/>
</dbReference>
<dbReference type="Pfam" id="PF01255">
    <property type="entry name" value="Prenyltransf"/>
    <property type="match status" value="1"/>
</dbReference>
<dbReference type="EC" id="2.5.1.-" evidence="2"/>
<dbReference type="InterPro" id="IPR001441">
    <property type="entry name" value="UPP_synth-like"/>
</dbReference>
<feature type="binding site" evidence="2">
    <location>
        <position position="32"/>
    </location>
    <ligand>
        <name>substrate</name>
    </ligand>
</feature>
<dbReference type="HAMAP" id="MF_01139">
    <property type="entry name" value="ISPT"/>
    <property type="match status" value="1"/>
</dbReference>
<dbReference type="NCBIfam" id="NF011406">
    <property type="entry name" value="PRK14831.1"/>
    <property type="match status" value="1"/>
</dbReference>
<sequence>MPLSDWQLLPPDLDPQRLPNHVAVIMDGNGRWAQQRGFPRMMGHRRGVRTLKALVRCCQDWGIPSLTVYAFSTENWQRPLEEVNFLMQLFEQMLWQELAVMHQQGVHLQFIGDNSSLPPSLQAIMDYARQTTAGNRSFYLNVALNYGSRQEIVRACQAMGRQIQGGQLNPDEITENSFAQHLDTAAIADPDLLIRTSGELRLSNFLLWQLAYAEIYSTPILWPDFDRVEFYRALLAYQRRDRRFGRLSSS</sequence>
<dbReference type="GO" id="GO:0000287">
    <property type="term" value="F:magnesium ion binding"/>
    <property type="evidence" value="ECO:0007669"/>
    <property type="project" value="UniProtKB-UniRule"/>
</dbReference>
<feature type="binding site" evidence="2">
    <location>
        <position position="195"/>
    </location>
    <ligand>
        <name>substrate</name>
    </ligand>
</feature>
<name>A0A098TP94_9CYAN</name>
<feature type="binding site" evidence="2">
    <location>
        <begin position="201"/>
        <end position="203"/>
    </location>
    <ligand>
        <name>substrate</name>
    </ligand>
</feature>
<dbReference type="Proteomes" id="UP000030170">
    <property type="component" value="Unassembled WGS sequence"/>
</dbReference>
<comment type="cofactor">
    <cofactor evidence="2">
        <name>Mg(2+)</name>
        <dbReference type="ChEBI" id="CHEBI:18420"/>
    </cofactor>
    <text evidence="2">Binds 2 magnesium ions per subunit.</text>
</comment>
<feature type="active site" evidence="2">
    <location>
        <position position="27"/>
    </location>
</feature>
<accession>A0A098TP94</accession>
<dbReference type="GO" id="GO:0045547">
    <property type="term" value="F:ditrans,polycis-polyprenyl diphosphate synthase [(2E,6E)-farnesyl diphosphate specific] activity"/>
    <property type="evidence" value="ECO:0007669"/>
    <property type="project" value="TreeGrafter"/>
</dbReference>
<dbReference type="SUPFAM" id="SSF64005">
    <property type="entry name" value="Undecaprenyl diphosphate synthase"/>
    <property type="match status" value="1"/>
</dbReference>
<feature type="binding site" evidence="2">
    <location>
        <position position="76"/>
    </location>
    <ligand>
        <name>substrate</name>
    </ligand>
</feature>
<dbReference type="CDD" id="cd00475">
    <property type="entry name" value="Cis_IPPS"/>
    <property type="match status" value="1"/>
</dbReference>
<keyword evidence="4" id="KW-1185">Reference proteome</keyword>
<feature type="binding site" evidence="2">
    <location>
        <begin position="72"/>
        <end position="74"/>
    </location>
    <ligand>
        <name>substrate</name>
    </ligand>
</feature>
<feature type="binding site" evidence="2">
    <location>
        <position position="40"/>
    </location>
    <ligand>
        <name>substrate</name>
    </ligand>
</feature>
<dbReference type="NCBIfam" id="NF011405">
    <property type="entry name" value="PRK14830.1"/>
    <property type="match status" value="1"/>
</dbReference>
<comment type="subunit">
    <text evidence="2">Homodimer.</text>
</comment>
<organism evidence="3 4">
    <name type="scientific">Neosynechococcus sphagnicola sy1</name>
    <dbReference type="NCBI Taxonomy" id="1497020"/>
    <lineage>
        <taxon>Bacteria</taxon>
        <taxon>Bacillati</taxon>
        <taxon>Cyanobacteriota</taxon>
        <taxon>Cyanophyceae</taxon>
        <taxon>Neosynechococcales</taxon>
        <taxon>Neosynechococcaceae</taxon>
        <taxon>Neosynechococcus</taxon>
    </lineage>
</organism>
<dbReference type="Gene3D" id="3.40.1180.10">
    <property type="entry name" value="Decaprenyl diphosphate synthase-like"/>
    <property type="match status" value="1"/>
</dbReference>
<feature type="active site" description="Proton acceptor" evidence="2">
    <location>
        <position position="75"/>
    </location>
</feature>
<comment type="similarity">
    <text evidence="2">Belongs to the UPP synthase family.</text>
</comment>
<feature type="binding site" evidence="2">
    <location>
        <position position="78"/>
    </location>
    <ligand>
        <name>substrate</name>
    </ligand>
</feature>
<dbReference type="PANTHER" id="PTHR10291">
    <property type="entry name" value="DEHYDRODOLICHYL DIPHOSPHATE SYNTHASE FAMILY MEMBER"/>
    <property type="match status" value="1"/>
</dbReference>
<dbReference type="NCBIfam" id="TIGR00055">
    <property type="entry name" value="uppS"/>
    <property type="match status" value="1"/>
</dbReference>
<protein>
    <recommendedName>
        <fullName evidence="2">Isoprenyl transferase</fullName>
        <ecNumber evidence="2">2.5.1.-</ecNumber>
    </recommendedName>
</protein>
<reference evidence="3 4" key="1">
    <citation type="journal article" date="2014" name="Mol. Ecol.">
        <title>Evolution of Synechococcus.</title>
        <authorList>
            <person name="Dvorak P."/>
            <person name="Casamatta D."/>
            <person name="Hasler P."/>
            <person name="Poulickova A."/>
            <person name="Ondrej V."/>
            <person name="Sanges R."/>
        </authorList>
    </citation>
    <scope>NUCLEOTIDE SEQUENCE [LARGE SCALE GENOMIC DNA]</scope>
    <source>
        <strain evidence="3 4">CAUP A 1101</strain>
    </source>
</reference>
<proteinExistence type="inferred from homology"/>